<evidence type="ECO:0000313" key="2">
    <source>
        <dbReference type="EMBL" id="KAE8246225.1"/>
    </source>
</evidence>
<organism evidence="2 3">
    <name type="scientific">Tilletia caries</name>
    <name type="common">wheat bunt fungus</name>
    <dbReference type="NCBI Taxonomy" id="13290"/>
    <lineage>
        <taxon>Eukaryota</taxon>
        <taxon>Fungi</taxon>
        <taxon>Dikarya</taxon>
        <taxon>Basidiomycota</taxon>
        <taxon>Ustilaginomycotina</taxon>
        <taxon>Exobasidiomycetes</taxon>
        <taxon>Tilletiales</taxon>
        <taxon>Tilletiaceae</taxon>
        <taxon>Tilletia</taxon>
    </lineage>
</organism>
<proteinExistence type="predicted"/>
<protein>
    <submittedName>
        <fullName evidence="2">Uncharacterized protein</fullName>
    </submittedName>
</protein>
<dbReference type="Proteomes" id="UP000077671">
    <property type="component" value="Unassembled WGS sequence"/>
</dbReference>
<evidence type="ECO:0000313" key="3">
    <source>
        <dbReference type="Proteomes" id="UP000077671"/>
    </source>
</evidence>
<evidence type="ECO:0000256" key="1">
    <source>
        <dbReference type="SAM" id="MobiDB-lite"/>
    </source>
</evidence>
<reference evidence="2" key="2">
    <citation type="journal article" date="2019" name="IMA Fungus">
        <title>Genome sequencing and comparison of five Tilletia species to identify candidate genes for the detection of regulated species infecting wheat.</title>
        <authorList>
            <person name="Nguyen H.D.T."/>
            <person name="Sultana T."/>
            <person name="Kesanakurti P."/>
            <person name="Hambleton S."/>
        </authorList>
    </citation>
    <scope>NUCLEOTIDE SEQUENCE</scope>
    <source>
        <strain evidence="2">DAOMC 238032</strain>
    </source>
</reference>
<dbReference type="EMBL" id="LWDD02001673">
    <property type="protein sequence ID" value="KAE8246225.1"/>
    <property type="molecule type" value="Genomic_DNA"/>
</dbReference>
<reference evidence="2" key="1">
    <citation type="submission" date="2016-04" db="EMBL/GenBank/DDBJ databases">
        <authorList>
            <person name="Nguyen H.D."/>
            <person name="Kesanakurti P."/>
            <person name="Cullis J."/>
            <person name="Levesque C.A."/>
            <person name="Hambleton S."/>
        </authorList>
    </citation>
    <scope>NUCLEOTIDE SEQUENCE</scope>
    <source>
        <strain evidence="2">DAOMC 238032</strain>
    </source>
</reference>
<dbReference type="AlphaFoldDB" id="A0A177TZ48"/>
<sequence>MVEQCRRDRHSTTSGSTTRSREGKESSSSIQENVIAKPSLAIQLLEINKGRATSALSHVSGSSLVSSESLSQPPAMIRLPPILPLLQRRFERLQQGTEGDEGRVVGDARIRPATAGSL</sequence>
<comment type="caution">
    <text evidence="2">The sequence shown here is derived from an EMBL/GenBank/DDBJ whole genome shotgun (WGS) entry which is preliminary data.</text>
</comment>
<accession>A0A177TZ48</accession>
<gene>
    <name evidence="2" type="ORF">A4X03_0g7295</name>
</gene>
<name>A0A177TZ48_9BASI</name>
<feature type="region of interest" description="Disordered" evidence="1">
    <location>
        <begin position="1"/>
        <end position="32"/>
    </location>
</feature>